<name>A0A7U0J5L8_9CAUD</name>
<gene>
    <name evidence="1" type="ORF">vBKpMFBKp24_351</name>
</gene>
<proteinExistence type="predicted"/>
<organism evidence="1 2">
    <name type="scientific">Klebsiella phage vB_KpM_FBKp24</name>
    <dbReference type="NCBI Taxonomy" id="2801834"/>
    <lineage>
        <taxon>Viruses</taxon>
        <taxon>Duplodnaviria</taxon>
        <taxon>Heunggongvirae</taxon>
        <taxon>Uroviricota</taxon>
        <taxon>Caudoviricetes</taxon>
        <taxon>Chimalliviridae</taxon>
        <taxon>Maaswegvirus</taxon>
        <taxon>Maaswegvirus Kp24</taxon>
    </lineage>
</organism>
<reference evidence="1 2" key="1">
    <citation type="submission" date="2020-12" db="EMBL/GenBank/DDBJ databases">
        <title>Genomic characterization of four novel bacteriophages infecting Klebsiella pneumoniae.</title>
        <authorList>
            <person name="Estrada Bonilla B."/>
            <person name="Costa A.R."/>
            <person name="van Rossum T."/>
            <person name="Hagedoorn S."/>
            <person name="Wallinga H."/>
            <person name="Xiao M."/>
            <person name="Song W."/>
            <person name="Haas P.-J."/>
            <person name="Nobrega F.L."/>
            <person name="Brouns S.J.J."/>
        </authorList>
    </citation>
    <scope>NUCLEOTIDE SEQUENCE [LARGE SCALE GENOMIC DNA]</scope>
</reference>
<dbReference type="Proteomes" id="UP000596381">
    <property type="component" value="Segment"/>
</dbReference>
<evidence type="ECO:0000313" key="2">
    <source>
        <dbReference type="Proteomes" id="UP000596381"/>
    </source>
</evidence>
<protein>
    <submittedName>
        <fullName evidence="1">Uncharacterized protein</fullName>
    </submittedName>
</protein>
<dbReference type="EMBL" id="MW394391">
    <property type="protein sequence ID" value="QQV92294.1"/>
    <property type="molecule type" value="Genomic_DNA"/>
</dbReference>
<sequence length="107" mass="11941">MRFSDSEAGKIVTALSALRDELSAENKPYIQAVRAEVRSYEQTVQTLAAKKVVKFLGYTPMIMPELAKLVEKVEVEPSFPIYIGNETLFLDDLETVLSGLEETNTRG</sequence>
<keyword evidence="2" id="KW-1185">Reference proteome</keyword>
<accession>A0A7U0J5L8</accession>
<evidence type="ECO:0000313" key="1">
    <source>
        <dbReference type="EMBL" id="QQV92294.1"/>
    </source>
</evidence>